<dbReference type="GO" id="GO:0008270">
    <property type="term" value="F:zinc ion binding"/>
    <property type="evidence" value="ECO:0007669"/>
    <property type="project" value="UniProtKB-KW"/>
</dbReference>
<dbReference type="FunFam" id="3.30.40.10:FF:000364">
    <property type="entry name" value="Protease-associated PA domain protein"/>
    <property type="match status" value="1"/>
</dbReference>
<organism evidence="12 13">
    <name type="scientific">Lasiosphaeria hispida</name>
    <dbReference type="NCBI Taxonomy" id="260671"/>
    <lineage>
        <taxon>Eukaryota</taxon>
        <taxon>Fungi</taxon>
        <taxon>Dikarya</taxon>
        <taxon>Ascomycota</taxon>
        <taxon>Pezizomycotina</taxon>
        <taxon>Sordariomycetes</taxon>
        <taxon>Sordariomycetidae</taxon>
        <taxon>Sordariales</taxon>
        <taxon>Lasiosphaeriaceae</taxon>
        <taxon>Lasiosphaeria</taxon>
    </lineage>
</organism>
<accession>A0AAJ0HVI1</accession>
<evidence type="ECO:0000256" key="2">
    <source>
        <dbReference type="ARBA" id="ARBA00022692"/>
    </source>
</evidence>
<feature type="region of interest" description="Disordered" evidence="9">
    <location>
        <begin position="411"/>
        <end position="579"/>
    </location>
</feature>
<dbReference type="InterPro" id="IPR001841">
    <property type="entry name" value="Znf_RING"/>
</dbReference>
<keyword evidence="6 10" id="KW-1133">Transmembrane helix</keyword>
<feature type="compositionally biased region" description="Low complexity" evidence="9">
    <location>
        <begin position="646"/>
        <end position="665"/>
    </location>
</feature>
<protein>
    <recommendedName>
        <fullName evidence="11">RING-type domain-containing protein</fullName>
    </recommendedName>
</protein>
<feature type="region of interest" description="Disordered" evidence="9">
    <location>
        <begin position="776"/>
        <end position="828"/>
    </location>
</feature>
<gene>
    <name evidence="12" type="ORF">B0T25DRAFT_52375</name>
</gene>
<evidence type="ECO:0000256" key="10">
    <source>
        <dbReference type="SAM" id="Phobius"/>
    </source>
</evidence>
<feature type="region of interest" description="Disordered" evidence="9">
    <location>
        <begin position="129"/>
        <end position="208"/>
    </location>
</feature>
<dbReference type="Gene3D" id="3.30.40.10">
    <property type="entry name" value="Zinc/RING finger domain, C3HC4 (zinc finger)"/>
    <property type="match status" value="1"/>
</dbReference>
<dbReference type="Pfam" id="PF13639">
    <property type="entry name" value="zf-RING_2"/>
    <property type="match status" value="1"/>
</dbReference>
<dbReference type="InterPro" id="IPR011016">
    <property type="entry name" value="Znf_RING-CH"/>
</dbReference>
<feature type="compositionally biased region" description="Basic and acidic residues" evidence="9">
    <location>
        <begin position="153"/>
        <end position="167"/>
    </location>
</feature>
<dbReference type="SMART" id="SM00184">
    <property type="entry name" value="RING"/>
    <property type="match status" value="1"/>
</dbReference>
<dbReference type="Gene3D" id="3.50.30.30">
    <property type="match status" value="1"/>
</dbReference>
<dbReference type="GO" id="GO:0016020">
    <property type="term" value="C:membrane"/>
    <property type="evidence" value="ECO:0007669"/>
    <property type="project" value="UniProtKB-SubCell"/>
</dbReference>
<evidence type="ECO:0000313" key="12">
    <source>
        <dbReference type="EMBL" id="KAK3363670.1"/>
    </source>
</evidence>
<reference evidence="12" key="1">
    <citation type="journal article" date="2023" name="Mol. Phylogenet. Evol.">
        <title>Genome-scale phylogeny and comparative genomics of the fungal order Sordariales.</title>
        <authorList>
            <person name="Hensen N."/>
            <person name="Bonometti L."/>
            <person name="Westerberg I."/>
            <person name="Brannstrom I.O."/>
            <person name="Guillou S."/>
            <person name="Cros-Aarteil S."/>
            <person name="Calhoun S."/>
            <person name="Haridas S."/>
            <person name="Kuo A."/>
            <person name="Mondo S."/>
            <person name="Pangilinan J."/>
            <person name="Riley R."/>
            <person name="LaButti K."/>
            <person name="Andreopoulos B."/>
            <person name="Lipzen A."/>
            <person name="Chen C."/>
            <person name="Yan M."/>
            <person name="Daum C."/>
            <person name="Ng V."/>
            <person name="Clum A."/>
            <person name="Steindorff A."/>
            <person name="Ohm R.A."/>
            <person name="Martin F."/>
            <person name="Silar P."/>
            <person name="Natvig D.O."/>
            <person name="Lalanne C."/>
            <person name="Gautier V."/>
            <person name="Ament-Velasquez S.L."/>
            <person name="Kruys A."/>
            <person name="Hutchinson M.I."/>
            <person name="Powell A.J."/>
            <person name="Barry K."/>
            <person name="Miller A.N."/>
            <person name="Grigoriev I.V."/>
            <person name="Debuchy R."/>
            <person name="Gladieux P."/>
            <person name="Hiltunen Thoren M."/>
            <person name="Johannesson H."/>
        </authorList>
    </citation>
    <scope>NUCLEOTIDE SEQUENCE</scope>
    <source>
        <strain evidence="12">CBS 955.72</strain>
    </source>
</reference>
<feature type="transmembrane region" description="Helical" evidence="10">
    <location>
        <begin position="597"/>
        <end position="617"/>
    </location>
</feature>
<keyword evidence="7 10" id="KW-0472">Membrane</keyword>
<feature type="compositionally biased region" description="Basic and acidic residues" evidence="9">
    <location>
        <begin position="703"/>
        <end position="712"/>
    </location>
</feature>
<dbReference type="GO" id="GO:0006511">
    <property type="term" value="P:ubiquitin-dependent protein catabolic process"/>
    <property type="evidence" value="ECO:0007669"/>
    <property type="project" value="TreeGrafter"/>
</dbReference>
<feature type="compositionally biased region" description="Polar residues" evidence="9">
    <location>
        <begin position="519"/>
        <end position="532"/>
    </location>
</feature>
<dbReference type="SUPFAM" id="SSF52025">
    <property type="entry name" value="PA domain"/>
    <property type="match status" value="1"/>
</dbReference>
<evidence type="ECO:0000313" key="13">
    <source>
        <dbReference type="Proteomes" id="UP001275084"/>
    </source>
</evidence>
<dbReference type="Proteomes" id="UP001275084">
    <property type="component" value="Unassembled WGS sequence"/>
</dbReference>
<reference evidence="12" key="2">
    <citation type="submission" date="2023-06" db="EMBL/GenBank/DDBJ databases">
        <authorList>
            <consortium name="Lawrence Berkeley National Laboratory"/>
            <person name="Haridas S."/>
            <person name="Hensen N."/>
            <person name="Bonometti L."/>
            <person name="Westerberg I."/>
            <person name="Brannstrom I.O."/>
            <person name="Guillou S."/>
            <person name="Cros-Aarteil S."/>
            <person name="Calhoun S."/>
            <person name="Kuo A."/>
            <person name="Mondo S."/>
            <person name="Pangilinan J."/>
            <person name="Riley R."/>
            <person name="Labutti K."/>
            <person name="Andreopoulos B."/>
            <person name="Lipzen A."/>
            <person name="Chen C."/>
            <person name="Yanf M."/>
            <person name="Daum C."/>
            <person name="Ng V."/>
            <person name="Clum A."/>
            <person name="Steindorff A."/>
            <person name="Ohm R."/>
            <person name="Martin F."/>
            <person name="Silar P."/>
            <person name="Natvig D."/>
            <person name="Lalanne C."/>
            <person name="Gautier V."/>
            <person name="Ament-Velasquez S.L."/>
            <person name="Kruys A."/>
            <person name="Hutchinson M.I."/>
            <person name="Powell A.J."/>
            <person name="Barry K."/>
            <person name="Miller A.N."/>
            <person name="Grigoriev I.V."/>
            <person name="Debuchy R."/>
            <person name="Gladieux P."/>
            <person name="Thoren M.H."/>
            <person name="Johannesson H."/>
        </authorList>
    </citation>
    <scope>NUCLEOTIDE SEQUENCE</scope>
    <source>
        <strain evidence="12">CBS 955.72</strain>
    </source>
</reference>
<keyword evidence="13" id="KW-1185">Reference proteome</keyword>
<dbReference type="GO" id="GO:0005737">
    <property type="term" value="C:cytoplasm"/>
    <property type="evidence" value="ECO:0007669"/>
    <property type="project" value="TreeGrafter"/>
</dbReference>
<comment type="caution">
    <text evidence="12">The sequence shown here is derived from an EMBL/GenBank/DDBJ whole genome shotgun (WGS) entry which is preliminary data.</text>
</comment>
<keyword evidence="3" id="KW-0479">Metal-binding</keyword>
<evidence type="ECO:0000259" key="11">
    <source>
        <dbReference type="PROSITE" id="PS50089"/>
    </source>
</evidence>
<dbReference type="GO" id="GO:0061630">
    <property type="term" value="F:ubiquitin protein ligase activity"/>
    <property type="evidence" value="ECO:0007669"/>
    <property type="project" value="TreeGrafter"/>
</dbReference>
<keyword evidence="5" id="KW-0862">Zinc</keyword>
<feature type="compositionally biased region" description="Polar residues" evidence="9">
    <location>
        <begin position="451"/>
        <end position="463"/>
    </location>
</feature>
<comment type="subcellular location">
    <subcellularLocation>
        <location evidence="1">Membrane</location>
    </subcellularLocation>
</comment>
<evidence type="ECO:0000256" key="1">
    <source>
        <dbReference type="ARBA" id="ARBA00004370"/>
    </source>
</evidence>
<feature type="compositionally biased region" description="Low complexity" evidence="9">
    <location>
        <begin position="340"/>
        <end position="349"/>
    </location>
</feature>
<evidence type="ECO:0000256" key="5">
    <source>
        <dbReference type="ARBA" id="ARBA00022833"/>
    </source>
</evidence>
<feature type="domain" description="RING-type" evidence="11">
    <location>
        <begin position="726"/>
        <end position="769"/>
    </location>
</feature>
<name>A0AAJ0HVI1_9PEZI</name>
<feature type="compositionally biased region" description="Polar residues" evidence="9">
    <location>
        <begin position="191"/>
        <end position="208"/>
    </location>
</feature>
<dbReference type="CDD" id="cd04813">
    <property type="entry name" value="PA_1"/>
    <property type="match status" value="1"/>
</dbReference>
<dbReference type="EMBL" id="JAUIQD010000001">
    <property type="protein sequence ID" value="KAK3363670.1"/>
    <property type="molecule type" value="Genomic_DNA"/>
</dbReference>
<feature type="compositionally biased region" description="Pro residues" evidence="9">
    <location>
        <begin position="329"/>
        <end position="338"/>
    </location>
</feature>
<dbReference type="PANTHER" id="PTHR22765:SF406">
    <property type="entry name" value="PA AND RING FINGER DOMAIN PROTEIN (AFU_ORTHOLOGUE AFUA_2G02470)"/>
    <property type="match status" value="1"/>
</dbReference>
<dbReference type="InterPro" id="IPR013083">
    <property type="entry name" value="Znf_RING/FYVE/PHD"/>
</dbReference>
<evidence type="ECO:0000256" key="7">
    <source>
        <dbReference type="ARBA" id="ARBA00023136"/>
    </source>
</evidence>
<dbReference type="AlphaFoldDB" id="A0AAJ0HVI1"/>
<dbReference type="InterPro" id="IPR051826">
    <property type="entry name" value="E3_ubiquitin-ligase_domain"/>
</dbReference>
<dbReference type="InterPro" id="IPR003137">
    <property type="entry name" value="PA_domain"/>
</dbReference>
<evidence type="ECO:0000256" key="4">
    <source>
        <dbReference type="ARBA" id="ARBA00022771"/>
    </source>
</evidence>
<evidence type="ECO:0000256" key="8">
    <source>
        <dbReference type="PROSITE-ProRule" id="PRU00175"/>
    </source>
</evidence>
<feature type="region of interest" description="Disordered" evidence="9">
    <location>
        <begin position="643"/>
        <end position="712"/>
    </location>
</feature>
<keyword evidence="2 10" id="KW-0812">Transmembrane</keyword>
<dbReference type="SUPFAM" id="SSF57850">
    <property type="entry name" value="RING/U-box"/>
    <property type="match status" value="1"/>
</dbReference>
<feature type="compositionally biased region" description="Polar residues" evidence="9">
    <location>
        <begin position="549"/>
        <end position="563"/>
    </location>
</feature>
<evidence type="ECO:0000256" key="3">
    <source>
        <dbReference type="ARBA" id="ARBA00022723"/>
    </source>
</evidence>
<dbReference type="PROSITE" id="PS50089">
    <property type="entry name" value="ZF_RING_2"/>
    <property type="match status" value="1"/>
</dbReference>
<proteinExistence type="predicted"/>
<dbReference type="InterPro" id="IPR046450">
    <property type="entry name" value="PA_dom_sf"/>
</dbReference>
<dbReference type="SMART" id="SM00744">
    <property type="entry name" value="RINGv"/>
    <property type="match status" value="1"/>
</dbReference>
<evidence type="ECO:0000256" key="9">
    <source>
        <dbReference type="SAM" id="MobiDB-lite"/>
    </source>
</evidence>
<evidence type="ECO:0000256" key="6">
    <source>
        <dbReference type="ARBA" id="ARBA00022989"/>
    </source>
</evidence>
<keyword evidence="4 8" id="KW-0863">Zinc-finger</keyword>
<dbReference type="PANTHER" id="PTHR22765">
    <property type="entry name" value="RING FINGER AND PROTEASE ASSOCIATED DOMAIN-CONTAINING"/>
    <property type="match status" value="1"/>
</dbReference>
<feature type="region of interest" description="Disordered" evidence="9">
    <location>
        <begin position="312"/>
        <end position="360"/>
    </location>
</feature>
<dbReference type="Pfam" id="PF02225">
    <property type="entry name" value="PA"/>
    <property type="match status" value="1"/>
</dbReference>
<dbReference type="CDD" id="cd16454">
    <property type="entry name" value="RING-H2_PA-TM-RING"/>
    <property type="match status" value="1"/>
</dbReference>
<sequence length="863" mass="92089">MRPPRVAILVLFFSASLFLFCRFVTTIRRPGPTATSLAAQKSSFRTFFTFQAPFSLFPPNAAISLTDDNSTFFPARPAAFGPPLPSDGLRGQLWIGSGFADESLQDGEGEGELGCSDVAGWEDGRSELTGKATEQGSAGDKSTSPAAKAKNPKRNDMGRGPIADRKVASKRRPGGETPVDDGTDDYLHQGLHQTKNPLNEPSTNLGSSHADIQSIQETAEITGKVVLLSRGGCGFLEKVKWAQRRGAIALIVGDNQKGGPLIQMFARGNVDNVTIPSVFTSRTTAHLLSSLMQPGSFIEDILDENGNPVLKVQQSGKGRKNKKLKEAVPPAPPTPKATPKPKAAKVPAVQEDAPVAAERSASTRRSWISRWFRWSADDSAASDRSRPPSSGRLDWVIVDDWSDEKDKLIKSGLDKGSKNSAEDSTVASPDAAQGDGFQIGVQDWRDPDLVVTSSDGGTSTPSKDTGKSDGDGQSSNPGASAKQAGKPGSSGAPADANGPKGGSITPGSGEYVPEAVTDPKTSGTGKSDASSGSQGGLMSKIFGDDDGADSTTHESSASATIPTLSYPPGDDDGPGDHEGLWVTITPASSASPFFDTLLVLVISPLITLTVVYSLLMLRAKIRRRRWRAPKSVVERLPVRTYHTVAPSPTHTPRNPSPTSSSPTTPLLQGLSRPRPRSRTTTGIPEPGDLLRVDSGGLQAPKPQPHEKGTPHISSEWKKHMGRQVECVVCLEEYVDGVSRVMSLPCGHEFHVECITPWLTTRRRTCPICKGDVVRSLARGSPSSPRYEPYRDDSDDDVEASGSGVNQPPADRSSDVEQGGILLPAPRRGIRMNPNEWFSILSSSLGSSSAFRARREEVEDDRNR</sequence>
<feature type="compositionally biased region" description="Polar residues" evidence="9">
    <location>
        <begin position="132"/>
        <end position="145"/>
    </location>
</feature>
<feature type="compositionally biased region" description="Basic and acidic residues" evidence="9">
    <location>
        <begin position="411"/>
        <end position="421"/>
    </location>
</feature>